<dbReference type="InterPro" id="IPR036271">
    <property type="entry name" value="Tet_transcr_reg_TetR-rel_C_sf"/>
</dbReference>
<dbReference type="EMBL" id="JAWLKA010000022">
    <property type="protein sequence ID" value="MDV6284989.1"/>
    <property type="molecule type" value="Genomic_DNA"/>
</dbReference>
<keyword evidence="9" id="KW-1185">Reference proteome</keyword>
<feature type="domain" description="HTH tetR-type" evidence="7">
    <location>
        <begin position="15"/>
        <end position="75"/>
    </location>
</feature>
<dbReference type="SUPFAM" id="SSF48498">
    <property type="entry name" value="Tetracyclin repressor-like, C-terminal domain"/>
    <property type="match status" value="1"/>
</dbReference>
<dbReference type="Pfam" id="PF00440">
    <property type="entry name" value="TetR_N"/>
    <property type="match status" value="1"/>
</dbReference>
<dbReference type="PANTHER" id="PTHR30055:SF175">
    <property type="entry name" value="HTH-TYPE TRANSCRIPTIONAL REPRESSOR KSTR2"/>
    <property type="match status" value="1"/>
</dbReference>
<evidence type="ECO:0000313" key="8">
    <source>
        <dbReference type="EMBL" id="MDV6284989.1"/>
    </source>
</evidence>
<dbReference type="SUPFAM" id="SSF46689">
    <property type="entry name" value="Homeodomain-like"/>
    <property type="match status" value="1"/>
</dbReference>
<feature type="DNA-binding region" description="H-T-H motif" evidence="5">
    <location>
        <begin position="38"/>
        <end position="57"/>
    </location>
</feature>
<dbReference type="InterPro" id="IPR009057">
    <property type="entry name" value="Homeodomain-like_sf"/>
</dbReference>
<keyword evidence="2" id="KW-0805">Transcription regulation</keyword>
<gene>
    <name evidence="8" type="ORF">R3Q59_31390</name>
</gene>
<proteinExistence type="predicted"/>
<dbReference type="PROSITE" id="PS01081">
    <property type="entry name" value="HTH_TETR_1"/>
    <property type="match status" value="1"/>
</dbReference>
<dbReference type="PANTHER" id="PTHR30055">
    <property type="entry name" value="HTH-TYPE TRANSCRIPTIONAL REGULATOR RUTR"/>
    <property type="match status" value="1"/>
</dbReference>
<evidence type="ECO:0000256" key="5">
    <source>
        <dbReference type="PROSITE-ProRule" id="PRU00335"/>
    </source>
</evidence>
<organism evidence="8 9">
    <name type="scientific">Rhodococcus jostii</name>
    <dbReference type="NCBI Taxonomy" id="132919"/>
    <lineage>
        <taxon>Bacteria</taxon>
        <taxon>Bacillati</taxon>
        <taxon>Actinomycetota</taxon>
        <taxon>Actinomycetes</taxon>
        <taxon>Mycobacteriales</taxon>
        <taxon>Nocardiaceae</taxon>
        <taxon>Rhodococcus</taxon>
    </lineage>
</organism>
<keyword evidence="1" id="KW-0678">Repressor</keyword>
<feature type="region of interest" description="Disordered" evidence="6">
    <location>
        <begin position="231"/>
        <end position="257"/>
    </location>
</feature>
<accession>A0ABU4CN35</accession>
<sequence length="257" mass="28811">MAAEAGGDRGNPRRELVEKQIMEQATRLFAERGFASTTLQDIADASGLTRPALYHYVANKDELLSRLVSESTQTPADLLRRINERTALTPTQKLREMAQTIALRQAQSPDRFRLLIRSEAELPDPISIPYQQSRRYVLKEFIHTIEDGIRTGEMRPVDPRTSALGIIGMLNWIAWWHLPGNADDDQALADHLADMAVRSLTKQDPDSLTPVGPARAMALLRQDLDYLERLLDGTSQRPRDHNSGGTGVPHASRSRRT</sequence>
<dbReference type="InterPro" id="IPR023772">
    <property type="entry name" value="DNA-bd_HTH_TetR-type_CS"/>
</dbReference>
<comment type="caution">
    <text evidence="8">The sequence shown here is derived from an EMBL/GenBank/DDBJ whole genome shotgun (WGS) entry which is preliminary data.</text>
</comment>
<feature type="compositionally biased region" description="Basic and acidic residues" evidence="6">
    <location>
        <begin position="231"/>
        <end position="242"/>
    </location>
</feature>
<evidence type="ECO:0000313" key="9">
    <source>
        <dbReference type="Proteomes" id="UP001185737"/>
    </source>
</evidence>
<dbReference type="InterPro" id="IPR050109">
    <property type="entry name" value="HTH-type_TetR-like_transc_reg"/>
</dbReference>
<dbReference type="Gene3D" id="1.10.10.60">
    <property type="entry name" value="Homeodomain-like"/>
    <property type="match status" value="1"/>
</dbReference>
<reference evidence="8 9" key="1">
    <citation type="submission" date="2023-10" db="EMBL/GenBank/DDBJ databases">
        <title>Development of a sustainable strategy for remediation of hydrocarbon-contaminated territories based on the waste exchange concept.</title>
        <authorList>
            <person name="Krivoruchko A."/>
        </authorList>
    </citation>
    <scope>NUCLEOTIDE SEQUENCE [LARGE SCALE GENOMIC DNA]</scope>
    <source>
        <strain evidence="8 9">IEGM 60</strain>
    </source>
</reference>
<keyword evidence="4" id="KW-0804">Transcription</keyword>
<keyword evidence="3 5" id="KW-0238">DNA-binding</keyword>
<evidence type="ECO:0000256" key="4">
    <source>
        <dbReference type="ARBA" id="ARBA00023163"/>
    </source>
</evidence>
<protein>
    <submittedName>
        <fullName evidence="8">TetR/AcrR family transcriptional regulator</fullName>
    </submittedName>
</protein>
<name>A0ABU4CN35_RHOJO</name>
<dbReference type="Proteomes" id="UP001185737">
    <property type="component" value="Unassembled WGS sequence"/>
</dbReference>
<evidence type="ECO:0000256" key="6">
    <source>
        <dbReference type="SAM" id="MobiDB-lite"/>
    </source>
</evidence>
<dbReference type="PRINTS" id="PR00455">
    <property type="entry name" value="HTHTETR"/>
</dbReference>
<evidence type="ECO:0000259" key="7">
    <source>
        <dbReference type="PROSITE" id="PS50977"/>
    </source>
</evidence>
<dbReference type="Pfam" id="PF17932">
    <property type="entry name" value="TetR_C_24"/>
    <property type="match status" value="1"/>
</dbReference>
<dbReference type="Gene3D" id="1.10.357.10">
    <property type="entry name" value="Tetracycline Repressor, domain 2"/>
    <property type="match status" value="1"/>
</dbReference>
<evidence type="ECO:0000256" key="1">
    <source>
        <dbReference type="ARBA" id="ARBA00022491"/>
    </source>
</evidence>
<dbReference type="PROSITE" id="PS50977">
    <property type="entry name" value="HTH_TETR_2"/>
    <property type="match status" value="1"/>
</dbReference>
<dbReference type="InterPro" id="IPR041490">
    <property type="entry name" value="KstR2_TetR_C"/>
</dbReference>
<evidence type="ECO:0000256" key="3">
    <source>
        <dbReference type="ARBA" id="ARBA00023125"/>
    </source>
</evidence>
<evidence type="ECO:0000256" key="2">
    <source>
        <dbReference type="ARBA" id="ARBA00023015"/>
    </source>
</evidence>
<dbReference type="InterPro" id="IPR001647">
    <property type="entry name" value="HTH_TetR"/>
</dbReference>